<dbReference type="AlphaFoldDB" id="A0A6J7RFP4"/>
<evidence type="ECO:0000313" key="1">
    <source>
        <dbReference type="EMBL" id="CAB5027526.1"/>
    </source>
</evidence>
<dbReference type="EMBL" id="CAFBOZ010000398">
    <property type="protein sequence ID" value="CAB5027526.1"/>
    <property type="molecule type" value="Genomic_DNA"/>
</dbReference>
<proteinExistence type="predicted"/>
<protein>
    <submittedName>
        <fullName evidence="1">Unannotated protein</fullName>
    </submittedName>
</protein>
<name>A0A6J7RFP4_9ZZZZ</name>
<gene>
    <name evidence="1" type="ORF">UFOPK3992_02099</name>
</gene>
<accession>A0A6J7RFP4</accession>
<sequence length="150" mass="16216">MQEFERQSRARLKAALSELQGEALPSETVQGELTHHLLGEVSLSEYAPRDVHAHAPIPAETSPLDRVRQRSVEHPLGELTPEAMVLRGSNQPAQREAAAAEPVDAQQGLNRGDLTCLEVNLGLVDQSEITHTEGEGHLLSRTGPVAGVPR</sequence>
<organism evidence="1">
    <name type="scientific">freshwater metagenome</name>
    <dbReference type="NCBI Taxonomy" id="449393"/>
    <lineage>
        <taxon>unclassified sequences</taxon>
        <taxon>metagenomes</taxon>
        <taxon>ecological metagenomes</taxon>
    </lineage>
</organism>
<reference evidence="1" key="1">
    <citation type="submission" date="2020-05" db="EMBL/GenBank/DDBJ databases">
        <authorList>
            <person name="Chiriac C."/>
            <person name="Salcher M."/>
            <person name="Ghai R."/>
            <person name="Kavagutti S V."/>
        </authorList>
    </citation>
    <scope>NUCLEOTIDE SEQUENCE</scope>
</reference>